<accession>A0ABS1G0F0</accession>
<feature type="domain" description="ComEC/Rec2-related protein" evidence="7">
    <location>
        <begin position="217"/>
        <end position="483"/>
    </location>
</feature>
<feature type="transmembrane region" description="Helical" evidence="6">
    <location>
        <begin position="450"/>
        <end position="479"/>
    </location>
</feature>
<organism evidence="9 10">
    <name type="scientific">Chryseobacterium paridis</name>
    <dbReference type="NCBI Taxonomy" id="2800328"/>
    <lineage>
        <taxon>Bacteria</taxon>
        <taxon>Pseudomonadati</taxon>
        <taxon>Bacteroidota</taxon>
        <taxon>Flavobacteriia</taxon>
        <taxon>Flavobacteriales</taxon>
        <taxon>Weeksellaceae</taxon>
        <taxon>Chryseobacterium group</taxon>
        <taxon>Chryseobacterium</taxon>
    </lineage>
</organism>
<dbReference type="EMBL" id="JAENHK010000010">
    <property type="protein sequence ID" value="MBK1898139.1"/>
    <property type="molecule type" value="Genomic_DNA"/>
</dbReference>
<protein>
    <submittedName>
        <fullName evidence="9">ComEC/Rec2 family competence protein</fullName>
    </submittedName>
</protein>
<name>A0ABS1G0F0_9FLAO</name>
<feature type="domain" description="DUF4131" evidence="8">
    <location>
        <begin position="29"/>
        <end position="173"/>
    </location>
</feature>
<evidence type="ECO:0000256" key="4">
    <source>
        <dbReference type="ARBA" id="ARBA00022989"/>
    </source>
</evidence>
<feature type="transmembrane region" description="Helical" evidence="6">
    <location>
        <begin position="56"/>
        <end position="76"/>
    </location>
</feature>
<evidence type="ECO:0000256" key="3">
    <source>
        <dbReference type="ARBA" id="ARBA00022692"/>
    </source>
</evidence>
<keyword evidence="10" id="KW-1185">Reference proteome</keyword>
<gene>
    <name evidence="9" type="ORF">JHL15_20445</name>
</gene>
<evidence type="ECO:0000259" key="7">
    <source>
        <dbReference type="Pfam" id="PF03772"/>
    </source>
</evidence>
<dbReference type="InterPro" id="IPR004477">
    <property type="entry name" value="ComEC_N"/>
</dbReference>
<evidence type="ECO:0000256" key="6">
    <source>
        <dbReference type="SAM" id="Phobius"/>
    </source>
</evidence>
<feature type="transmembrane region" description="Helical" evidence="6">
    <location>
        <begin position="320"/>
        <end position="349"/>
    </location>
</feature>
<feature type="transmembrane region" description="Helical" evidence="6">
    <location>
        <begin position="270"/>
        <end position="286"/>
    </location>
</feature>
<dbReference type="PANTHER" id="PTHR30619">
    <property type="entry name" value="DNA INTERNALIZATION/COMPETENCE PROTEIN COMEC/REC2"/>
    <property type="match status" value="1"/>
</dbReference>
<evidence type="ECO:0000256" key="5">
    <source>
        <dbReference type="ARBA" id="ARBA00023136"/>
    </source>
</evidence>
<comment type="caution">
    <text evidence="9">The sequence shown here is derived from an EMBL/GenBank/DDBJ whole genome shotgun (WGS) entry which is preliminary data.</text>
</comment>
<feature type="transmembrane region" description="Helical" evidence="6">
    <location>
        <begin position="237"/>
        <end position="258"/>
    </location>
</feature>
<feature type="transmembrane region" description="Helical" evidence="6">
    <location>
        <begin position="369"/>
        <end position="392"/>
    </location>
</feature>
<sequence length="589" mass="68702">MNKQPLLILAICFILGIFFQDQILLGKTSIVIVVFICFGIMTSLFFQSWSLHKLRAILLALMFFLLGITLHSLHTFSFRPDVKSSKERITFKMSRKLNSTEKYKKYEIIAKIGNDEVNSILYISKSEEQLDFNHYYKALVFINKLKPPLYDFQFDYSNYLKRKNIWYQMYLSGDVLSVARTDLGFKELIQQQRLEVLQNIDSVNISAETREFLKGIILADRTEIDPSVIQDFSRSGLVHFLAISGTHIMVIFGLFYFLLKLLLPLKLRKYTVIVSLVFIWLFATFIGFGNSVVRSCTMLTVYFIYVLLQRKPDVLHSMALSAFVILCIDSQQLFNIGFQLSFTAVLGIFWLNQPLLKCFPKQDNYMKKLIFNTISISVAAQLATIPLVLYYFHQFSLSSIFANFIIVPFSELIIMSSFCMTSLFAFTISFDCVNTGYDMMVKGLLKCVHWFASFDIFFIENISMSLIEVFILFLLVYLLRFAILKFNFENRMKLIILVLVFFITRYSFDIIENQRQEVLVHHIGKDKVLSVKNGSTAFFWITDNSNREKIIRYIVNPYSSSRRLKRIELKNLDKLTKKIIYNGKIYDIN</sequence>
<dbReference type="InterPro" id="IPR052159">
    <property type="entry name" value="Competence_DNA_uptake"/>
</dbReference>
<evidence type="ECO:0000313" key="10">
    <source>
        <dbReference type="Proteomes" id="UP000628669"/>
    </source>
</evidence>
<dbReference type="Pfam" id="PF03772">
    <property type="entry name" value="Competence"/>
    <property type="match status" value="1"/>
</dbReference>
<dbReference type="NCBIfam" id="TIGR00360">
    <property type="entry name" value="ComEC_N-term"/>
    <property type="match status" value="1"/>
</dbReference>
<keyword evidence="2" id="KW-1003">Cell membrane</keyword>
<evidence type="ECO:0000259" key="8">
    <source>
        <dbReference type="Pfam" id="PF13567"/>
    </source>
</evidence>
<comment type="subcellular location">
    <subcellularLocation>
        <location evidence="1">Cell membrane</location>
        <topology evidence="1">Multi-pass membrane protein</topology>
    </subcellularLocation>
</comment>
<evidence type="ECO:0000313" key="9">
    <source>
        <dbReference type="EMBL" id="MBK1898139.1"/>
    </source>
</evidence>
<dbReference type="InterPro" id="IPR025405">
    <property type="entry name" value="DUF4131"/>
</dbReference>
<evidence type="ECO:0000256" key="1">
    <source>
        <dbReference type="ARBA" id="ARBA00004651"/>
    </source>
</evidence>
<feature type="transmembrane region" description="Helical" evidence="6">
    <location>
        <begin position="29"/>
        <end position="49"/>
    </location>
</feature>
<proteinExistence type="predicted"/>
<keyword evidence="3 6" id="KW-0812">Transmembrane</keyword>
<reference evidence="10" key="1">
    <citation type="submission" date="2021-01" db="EMBL/GenBank/DDBJ databases">
        <title>Genome public.</title>
        <authorList>
            <person name="Liu C."/>
            <person name="Sun Q."/>
        </authorList>
    </citation>
    <scope>NUCLEOTIDE SEQUENCE [LARGE SCALE GENOMIC DNA]</scope>
    <source>
        <strain evidence="10">YIM B02567</strain>
    </source>
</reference>
<keyword evidence="5 6" id="KW-0472">Membrane</keyword>
<dbReference type="Pfam" id="PF13567">
    <property type="entry name" value="DUF4131"/>
    <property type="match status" value="1"/>
</dbReference>
<dbReference type="Proteomes" id="UP000628669">
    <property type="component" value="Unassembled WGS sequence"/>
</dbReference>
<feature type="transmembrane region" description="Helical" evidence="6">
    <location>
        <begin position="404"/>
        <end position="430"/>
    </location>
</feature>
<keyword evidence="4 6" id="KW-1133">Transmembrane helix</keyword>
<evidence type="ECO:0000256" key="2">
    <source>
        <dbReference type="ARBA" id="ARBA00022475"/>
    </source>
</evidence>
<dbReference type="PANTHER" id="PTHR30619:SF1">
    <property type="entry name" value="RECOMBINATION PROTEIN 2"/>
    <property type="match status" value="1"/>
</dbReference>